<dbReference type="InterPro" id="IPR050863">
    <property type="entry name" value="CenT-Element_Derived"/>
</dbReference>
<dbReference type="PANTHER" id="PTHR19303">
    <property type="entry name" value="TRANSPOSON"/>
    <property type="match status" value="1"/>
</dbReference>
<evidence type="ECO:0000259" key="3">
    <source>
        <dbReference type="PROSITE" id="PS51253"/>
    </source>
</evidence>
<dbReference type="GO" id="GO:0003677">
    <property type="term" value="F:DNA binding"/>
    <property type="evidence" value="ECO:0007669"/>
    <property type="project" value="UniProtKB-KW"/>
</dbReference>
<feature type="compositionally biased region" description="Gly residues" evidence="2">
    <location>
        <begin position="373"/>
        <end position="384"/>
    </location>
</feature>
<organism evidence="4 5">
    <name type="scientific">Petromyzon marinus</name>
    <name type="common">Sea lamprey</name>
    <dbReference type="NCBI Taxonomy" id="7757"/>
    <lineage>
        <taxon>Eukaryota</taxon>
        <taxon>Metazoa</taxon>
        <taxon>Chordata</taxon>
        <taxon>Craniata</taxon>
        <taxon>Vertebrata</taxon>
        <taxon>Cyclostomata</taxon>
        <taxon>Hyperoartia</taxon>
        <taxon>Petromyzontiformes</taxon>
        <taxon>Petromyzontidae</taxon>
        <taxon>Petromyzon</taxon>
    </lineage>
</organism>
<evidence type="ECO:0000256" key="2">
    <source>
        <dbReference type="SAM" id="MobiDB-lite"/>
    </source>
</evidence>
<proteinExistence type="predicted"/>
<feature type="region of interest" description="Disordered" evidence="2">
    <location>
        <begin position="40"/>
        <end position="86"/>
    </location>
</feature>
<feature type="region of interest" description="Disordered" evidence="2">
    <location>
        <begin position="361"/>
        <end position="384"/>
    </location>
</feature>
<dbReference type="KEGG" id="pmrn:116957916"/>
<evidence type="ECO:0000313" key="5">
    <source>
        <dbReference type="RefSeq" id="XP_032836259.1"/>
    </source>
</evidence>
<dbReference type="Proteomes" id="UP001318040">
    <property type="component" value="Chromosome 66"/>
</dbReference>
<sequence>MLMRQAGALHRRLGIKEPFAASAGWLRGFRKRRGVEGLLATAEGPPARPPPPPTPSGEEAAAARPPTALGEVGPEGGSAEFRSFARRGPDGRLCGEQLYRAHEGRLLWRRLPGAGGGGGDDGRLTLLACCNAAGTHRLPLAVFGAEAAGEAFGDADPELLPVHYYRRGGGERGGEDGGEDGEGGGDVTGELFRSWFASRFVPAVSERLRRLGLPRRAALIADAGPGRRARGSPSLGDFAVFGPPGAAAAAAGPRRRPAGRGVLRGLRLRYRRAMLRRLAAAGAAAGAGAAWGLAEAVSDCARAWRQVPGRLLRRSWLDLWPVDADGGDDGGGGAMEYLEEQADSRRSHVATLAAMRRRALAKRSRGHGERAGVTGGGGGGGGGP</sequence>
<protein>
    <submittedName>
        <fullName evidence="5">Jerky protein homolog</fullName>
    </submittedName>
</protein>
<reference evidence="5" key="1">
    <citation type="submission" date="2025-08" db="UniProtKB">
        <authorList>
            <consortium name="RefSeq"/>
        </authorList>
    </citation>
    <scope>IDENTIFICATION</scope>
    <source>
        <tissue evidence="5">Sperm</tissue>
    </source>
</reference>
<name>A0AAJ7UH94_PETMA</name>
<dbReference type="GO" id="GO:0005634">
    <property type="term" value="C:nucleus"/>
    <property type="evidence" value="ECO:0007669"/>
    <property type="project" value="TreeGrafter"/>
</dbReference>
<dbReference type="RefSeq" id="XP_032836259.1">
    <property type="nucleotide sequence ID" value="XM_032980368.1"/>
</dbReference>
<dbReference type="AlphaFoldDB" id="A0AAJ7UH94"/>
<keyword evidence="1" id="KW-0238">DNA-binding</keyword>
<feature type="compositionally biased region" description="Pro residues" evidence="2">
    <location>
        <begin position="46"/>
        <end position="55"/>
    </location>
</feature>
<evidence type="ECO:0000256" key="1">
    <source>
        <dbReference type="ARBA" id="ARBA00023125"/>
    </source>
</evidence>
<evidence type="ECO:0000313" key="4">
    <source>
        <dbReference type="Proteomes" id="UP001318040"/>
    </source>
</evidence>
<keyword evidence="4" id="KW-1185">Reference proteome</keyword>
<dbReference type="InterPro" id="IPR006600">
    <property type="entry name" value="HTH_CenpB_DNA-bd_dom"/>
</dbReference>
<dbReference type="PANTHER" id="PTHR19303:SF73">
    <property type="entry name" value="PROTEIN PDC2"/>
    <property type="match status" value="1"/>
</dbReference>
<feature type="domain" description="HTH CENPB-type" evidence="3">
    <location>
        <begin position="1"/>
        <end position="39"/>
    </location>
</feature>
<dbReference type="PROSITE" id="PS51253">
    <property type="entry name" value="HTH_CENPB"/>
    <property type="match status" value="1"/>
</dbReference>
<gene>
    <name evidence="5" type="primary">LOC116957916</name>
</gene>
<accession>A0AAJ7UH94</accession>